<reference evidence="3" key="1">
    <citation type="journal article" date="2017" name="Genome Biol.">
        <title>Comparative genomics reveals high biological diversity and specific adaptations in the industrially and medically important fungal genus Aspergillus.</title>
        <authorList>
            <person name="de Vries R.P."/>
            <person name="Riley R."/>
            <person name="Wiebenga A."/>
            <person name="Aguilar-Osorio G."/>
            <person name="Amillis S."/>
            <person name="Uchima C.A."/>
            <person name="Anderluh G."/>
            <person name="Asadollahi M."/>
            <person name="Askin M."/>
            <person name="Barry K."/>
            <person name="Battaglia E."/>
            <person name="Bayram O."/>
            <person name="Benocci T."/>
            <person name="Braus-Stromeyer S.A."/>
            <person name="Caldana C."/>
            <person name="Canovas D."/>
            <person name="Cerqueira G.C."/>
            <person name="Chen F."/>
            <person name="Chen W."/>
            <person name="Choi C."/>
            <person name="Clum A."/>
            <person name="Dos Santos R.A."/>
            <person name="Damasio A.R."/>
            <person name="Diallinas G."/>
            <person name="Emri T."/>
            <person name="Fekete E."/>
            <person name="Flipphi M."/>
            <person name="Freyberg S."/>
            <person name="Gallo A."/>
            <person name="Gournas C."/>
            <person name="Habgood R."/>
            <person name="Hainaut M."/>
            <person name="Harispe M.L."/>
            <person name="Henrissat B."/>
            <person name="Hilden K.S."/>
            <person name="Hope R."/>
            <person name="Hossain A."/>
            <person name="Karabika E."/>
            <person name="Karaffa L."/>
            <person name="Karanyi Z."/>
            <person name="Krasevec N."/>
            <person name="Kuo A."/>
            <person name="Kusch H."/>
            <person name="LaButti K."/>
            <person name="Lagendijk E.L."/>
            <person name="Lapidus A."/>
            <person name="Levasseur A."/>
            <person name="Lindquist E."/>
            <person name="Lipzen A."/>
            <person name="Logrieco A.F."/>
            <person name="MacCabe A."/>
            <person name="Maekelae M.R."/>
            <person name="Malavazi I."/>
            <person name="Melin P."/>
            <person name="Meyer V."/>
            <person name="Mielnichuk N."/>
            <person name="Miskei M."/>
            <person name="Molnar A.P."/>
            <person name="Mule G."/>
            <person name="Ngan C.Y."/>
            <person name="Orejas M."/>
            <person name="Orosz E."/>
            <person name="Ouedraogo J.P."/>
            <person name="Overkamp K.M."/>
            <person name="Park H.-S."/>
            <person name="Perrone G."/>
            <person name="Piumi F."/>
            <person name="Punt P.J."/>
            <person name="Ram A.F."/>
            <person name="Ramon A."/>
            <person name="Rauscher S."/>
            <person name="Record E."/>
            <person name="Riano-Pachon D.M."/>
            <person name="Robert V."/>
            <person name="Roehrig J."/>
            <person name="Ruller R."/>
            <person name="Salamov A."/>
            <person name="Salih N.S."/>
            <person name="Samson R.A."/>
            <person name="Sandor E."/>
            <person name="Sanguinetti M."/>
            <person name="Schuetze T."/>
            <person name="Sepcic K."/>
            <person name="Shelest E."/>
            <person name="Sherlock G."/>
            <person name="Sophianopoulou V."/>
            <person name="Squina F.M."/>
            <person name="Sun H."/>
            <person name="Susca A."/>
            <person name="Todd R.B."/>
            <person name="Tsang A."/>
            <person name="Unkles S.E."/>
            <person name="van de Wiele N."/>
            <person name="van Rossen-Uffink D."/>
            <person name="Oliveira J.V."/>
            <person name="Vesth T.C."/>
            <person name="Visser J."/>
            <person name="Yu J.-H."/>
            <person name="Zhou M."/>
            <person name="Andersen M.R."/>
            <person name="Archer D.B."/>
            <person name="Baker S.E."/>
            <person name="Benoit I."/>
            <person name="Brakhage A.A."/>
            <person name="Braus G.H."/>
            <person name="Fischer R."/>
            <person name="Frisvad J.C."/>
            <person name="Goldman G.H."/>
            <person name="Houbraken J."/>
            <person name="Oakley B."/>
            <person name="Pocsi I."/>
            <person name="Scazzocchio C."/>
            <person name="Seiboth B."/>
            <person name="vanKuyk P.A."/>
            <person name="Wortman J."/>
            <person name="Dyer P.S."/>
            <person name="Grigoriev I.V."/>
        </authorList>
    </citation>
    <scope>NUCLEOTIDE SEQUENCE [LARGE SCALE GENOMIC DNA]</scope>
    <source>
        <strain evidence="3">CBS 583.65</strain>
    </source>
</reference>
<dbReference type="RefSeq" id="XP_040662432.1">
    <property type="nucleotide sequence ID" value="XM_040809569.1"/>
</dbReference>
<feature type="domain" description="DUF6546" evidence="1">
    <location>
        <begin position="325"/>
        <end position="426"/>
    </location>
</feature>
<evidence type="ECO:0000313" key="3">
    <source>
        <dbReference type="Proteomes" id="UP000184073"/>
    </source>
</evidence>
<dbReference type="InterPro" id="IPR046676">
    <property type="entry name" value="DUF6546"/>
</dbReference>
<name>A0A1L9P587_ASPVE</name>
<dbReference type="VEuPathDB" id="FungiDB:ASPVEDRAFT_23666"/>
<dbReference type="STRING" id="1036611.A0A1L9P587"/>
<proteinExistence type="predicted"/>
<organism evidence="2 3">
    <name type="scientific">Aspergillus versicolor CBS 583.65</name>
    <dbReference type="NCBI Taxonomy" id="1036611"/>
    <lineage>
        <taxon>Eukaryota</taxon>
        <taxon>Fungi</taxon>
        <taxon>Dikarya</taxon>
        <taxon>Ascomycota</taxon>
        <taxon>Pezizomycotina</taxon>
        <taxon>Eurotiomycetes</taxon>
        <taxon>Eurotiomycetidae</taxon>
        <taxon>Eurotiales</taxon>
        <taxon>Aspergillaceae</taxon>
        <taxon>Aspergillus</taxon>
        <taxon>Aspergillus subgen. Nidulantes</taxon>
    </lineage>
</organism>
<dbReference type="Pfam" id="PF20183">
    <property type="entry name" value="DUF6546"/>
    <property type="match status" value="1"/>
</dbReference>
<gene>
    <name evidence="2" type="ORF">ASPVEDRAFT_23666</name>
</gene>
<protein>
    <recommendedName>
        <fullName evidence="1">DUF6546 domain-containing protein</fullName>
    </recommendedName>
</protein>
<evidence type="ECO:0000313" key="2">
    <source>
        <dbReference type="EMBL" id="OJI96669.1"/>
    </source>
</evidence>
<dbReference type="EMBL" id="KV878125">
    <property type="protein sequence ID" value="OJI96669.1"/>
    <property type="molecule type" value="Genomic_DNA"/>
</dbReference>
<keyword evidence="3" id="KW-1185">Reference proteome</keyword>
<dbReference type="Proteomes" id="UP000184073">
    <property type="component" value="Unassembled WGS sequence"/>
</dbReference>
<dbReference type="OrthoDB" id="4802432at2759"/>
<dbReference type="AlphaFoldDB" id="A0A1L9P587"/>
<dbReference type="GeneID" id="63725080"/>
<evidence type="ECO:0000259" key="1">
    <source>
        <dbReference type="Pfam" id="PF20183"/>
    </source>
</evidence>
<sequence length="427" mass="47929">MGLCPYCHFLRPRPWCCSLFLHQSRRLGSATICYKVTAWPCNSSSSQNPSSPRQYFALLSRDLRAPAARLCKTYYSYRSSCWLRLLVLETLPQVSGRLAGFATVSREWQKAIELHSSARIKLTPPRLADFGSIVYRNRALMRYIWLCLELEEYGCPMCAPQGMDITGISDADNALITAVLLDLFSTLSTWESKGNLLLDISVHSPSDSEHWFKYLTFEPDISSDECGRYPCKELTLVKLDDHQHGWAAGNRVSIPPSTGIHKVFDEIMGEGPFYNDEQENQWWQQLPLVPAVTGPPTMEANGIGTDVFTSSTTPVYYSISFADGVSECEAIRTPASDVSQAVARASLNFEHLSASFIVDASYFFDAREYPWRWPALNSLVLTSRLLAPDESPVEIDNMLRSAAAAAMKMPRLETMEIWNGREGLAML</sequence>
<accession>A0A1L9P587</accession>